<dbReference type="Pfam" id="PF00248">
    <property type="entry name" value="Aldo_ket_red"/>
    <property type="match status" value="1"/>
</dbReference>
<dbReference type="InterPro" id="IPR036291">
    <property type="entry name" value="NAD(P)-bd_dom_sf"/>
</dbReference>
<dbReference type="AlphaFoldDB" id="A0A9P3F911"/>
<reference evidence="10 11" key="1">
    <citation type="submission" date="2021-02" db="EMBL/GenBank/DDBJ databases">
        <title>Pan-genome distribution and transcriptional activeness of fungal secondary metabolism genes in Aspergillus section Fumigati.</title>
        <authorList>
            <person name="Takahashi H."/>
            <person name="Umemura M."/>
            <person name="Ninomiya A."/>
            <person name="Kusuya Y."/>
            <person name="Urayama S."/>
            <person name="Shimizu M."/>
            <person name="Watanabe A."/>
            <person name="Kamei K."/>
            <person name="Yaguchi T."/>
            <person name="Hagiwara D."/>
        </authorList>
    </citation>
    <scope>NUCLEOTIDE SEQUENCE [LARGE SCALE GENOMIC DNA]</scope>
    <source>
        <strain evidence="10 11">IFM 47045</strain>
    </source>
</reference>
<evidence type="ECO:0000256" key="2">
    <source>
        <dbReference type="ARBA" id="ARBA00012845"/>
    </source>
</evidence>
<feature type="domain" description="GFO/IDH/MocA-like oxidoreductase" evidence="9">
    <location>
        <begin position="182"/>
        <end position="287"/>
    </location>
</feature>
<evidence type="ECO:0000256" key="4">
    <source>
        <dbReference type="ARBA" id="ARBA00025065"/>
    </source>
</evidence>
<dbReference type="SUPFAM" id="SSF51430">
    <property type="entry name" value="NAD(P)-linked oxidoreductase"/>
    <property type="match status" value="1"/>
</dbReference>
<gene>
    <name evidence="10" type="ORF">Aspvir_009674</name>
</gene>
<comment type="caution">
    <text evidence="10">The sequence shown here is derived from an EMBL/GenBank/DDBJ whole genome shotgun (WGS) entry which is preliminary data.</text>
</comment>
<proteinExistence type="inferred from homology"/>
<dbReference type="Pfam" id="PF22725">
    <property type="entry name" value="GFO_IDH_MocA_C3"/>
    <property type="match status" value="1"/>
</dbReference>
<evidence type="ECO:0000313" key="11">
    <source>
        <dbReference type="Proteomes" id="UP000710440"/>
    </source>
</evidence>
<name>A0A9P3F911_ASPVI</name>
<dbReference type="InterPro" id="IPR018170">
    <property type="entry name" value="Aldo/ket_reductase_CS"/>
</dbReference>
<dbReference type="SUPFAM" id="SSF55347">
    <property type="entry name" value="Glyceraldehyde-3-phosphate dehydrogenase-like, C-terminal domain"/>
    <property type="match status" value="1"/>
</dbReference>
<evidence type="ECO:0000313" key="10">
    <source>
        <dbReference type="EMBL" id="GIK05561.1"/>
    </source>
</evidence>
<evidence type="ECO:0000256" key="3">
    <source>
        <dbReference type="ARBA" id="ARBA00023002"/>
    </source>
</evidence>
<dbReference type="Gene3D" id="3.30.360.10">
    <property type="entry name" value="Dihydrodipicolinate Reductase, domain 2"/>
    <property type="match status" value="1"/>
</dbReference>
<dbReference type="RefSeq" id="XP_043128747.1">
    <property type="nucleotide sequence ID" value="XM_043272812.1"/>
</dbReference>
<comment type="catalytic activity">
    <reaction evidence="5">
        <text>xylitol + NADP(+) = D-xylose + NADPH + H(+)</text>
        <dbReference type="Rhea" id="RHEA:27445"/>
        <dbReference type="ChEBI" id="CHEBI:15378"/>
        <dbReference type="ChEBI" id="CHEBI:17151"/>
        <dbReference type="ChEBI" id="CHEBI:53455"/>
        <dbReference type="ChEBI" id="CHEBI:57783"/>
        <dbReference type="ChEBI" id="CHEBI:58349"/>
        <dbReference type="EC" id="1.1.1.307"/>
    </reaction>
</comment>
<dbReference type="EC" id="1.1.1.307" evidence="2"/>
<comment type="function">
    <text evidence="4">Catalyzes the initial reaction in the xylose utilization pathway by reducing D-xylose into xylitol. Xylose is a major component of hemicelluloses such as xylan. Most fungi utilize D-xylose via three enzymatic reactions, xylose reductase (XR), xylitol dehydrogenase (XDH), and xylulokinase, to form xylulose 5-phosphate, which enters pentose phosphate pathway.</text>
</comment>
<dbReference type="Proteomes" id="UP000710440">
    <property type="component" value="Unassembled WGS sequence"/>
</dbReference>
<dbReference type="InterPro" id="IPR000683">
    <property type="entry name" value="Gfo/Idh/MocA-like_OxRdtase_N"/>
</dbReference>
<evidence type="ECO:0000259" key="7">
    <source>
        <dbReference type="Pfam" id="PF00248"/>
    </source>
</evidence>
<dbReference type="Gene3D" id="3.40.50.720">
    <property type="entry name" value="NAD(P)-binding Rossmann-like Domain"/>
    <property type="match status" value="1"/>
</dbReference>
<dbReference type="GO" id="GO:0016616">
    <property type="term" value="F:oxidoreductase activity, acting on the CH-OH group of donors, NAD or NADP as acceptor"/>
    <property type="evidence" value="ECO:0007669"/>
    <property type="project" value="UniProtKB-ARBA"/>
</dbReference>
<evidence type="ECO:0000256" key="5">
    <source>
        <dbReference type="ARBA" id="ARBA00047534"/>
    </source>
</evidence>
<accession>A0A9P3F911</accession>
<dbReference type="InterPro" id="IPR036812">
    <property type="entry name" value="NAD(P)_OxRdtase_dom_sf"/>
</dbReference>
<feature type="domain" description="NADP-dependent oxidoreductase" evidence="7">
    <location>
        <begin position="425"/>
        <end position="656"/>
    </location>
</feature>
<keyword evidence="3" id="KW-0560">Oxidoreductase</keyword>
<evidence type="ECO:0000259" key="8">
    <source>
        <dbReference type="Pfam" id="PF01408"/>
    </source>
</evidence>
<keyword evidence="11" id="KW-1185">Reference proteome</keyword>
<dbReference type="InterPro" id="IPR055170">
    <property type="entry name" value="GFO_IDH_MocA-like_dom"/>
</dbReference>
<dbReference type="OrthoDB" id="416253at2759"/>
<dbReference type="Pfam" id="PF01408">
    <property type="entry name" value="GFO_IDH_MocA"/>
    <property type="match status" value="1"/>
</dbReference>
<dbReference type="PROSITE" id="PS00798">
    <property type="entry name" value="ALDOKETO_REDUCTASE_1"/>
    <property type="match status" value="1"/>
</dbReference>
<dbReference type="InterPro" id="IPR023210">
    <property type="entry name" value="NADP_OxRdtase_dom"/>
</dbReference>
<dbReference type="PRINTS" id="PR00069">
    <property type="entry name" value="ALDKETRDTASE"/>
</dbReference>
<dbReference type="SUPFAM" id="SSF51735">
    <property type="entry name" value="NAD(P)-binding Rossmann-fold domains"/>
    <property type="match status" value="1"/>
</dbReference>
<comment type="catalytic activity">
    <reaction evidence="6">
        <text>xylitol + NAD(+) = D-xylose + NADH + H(+)</text>
        <dbReference type="Rhea" id="RHEA:27441"/>
        <dbReference type="ChEBI" id="CHEBI:15378"/>
        <dbReference type="ChEBI" id="CHEBI:17151"/>
        <dbReference type="ChEBI" id="CHEBI:53455"/>
        <dbReference type="ChEBI" id="CHEBI:57540"/>
        <dbReference type="ChEBI" id="CHEBI:57945"/>
        <dbReference type="EC" id="1.1.1.307"/>
    </reaction>
</comment>
<evidence type="ECO:0000256" key="6">
    <source>
        <dbReference type="ARBA" id="ARBA00049485"/>
    </source>
</evidence>
<dbReference type="EMBL" id="BOPL01000009">
    <property type="protein sequence ID" value="GIK05561.1"/>
    <property type="molecule type" value="Genomic_DNA"/>
</dbReference>
<dbReference type="PROSITE" id="PS00063">
    <property type="entry name" value="ALDOKETO_REDUCTASE_3"/>
    <property type="match status" value="1"/>
</dbReference>
<evidence type="ECO:0000259" key="9">
    <source>
        <dbReference type="Pfam" id="PF22725"/>
    </source>
</evidence>
<dbReference type="GeneID" id="66937656"/>
<dbReference type="InterPro" id="IPR020471">
    <property type="entry name" value="AKR"/>
</dbReference>
<sequence length="694" mass="76877">MMVVFRPVFVQARTFVRASSTKYQPAAYRFKSQPLPNVPVTSKAYSIALVGLGYRGYRTHFLSLLGSPSFSIIAVCDTNLAALETFSVKHPGVPTYQSLSQLLQSHTPDFAVVSVPHGAHVECITALAAKAVSILKEKPVAESMVEYNWMRNLPVRIGVTFQKRFEPHFLHFKSLLALVGDAAAVEANLALNITNLEETWRADSGVGVTEDLGCHMLDLLVWLFGPPTSVMAHQVSSVRPLQRYGGDDISDIMMEWGPKNCIGHIRLSRVAHRNAQSITVTGTNGTLSLDGHDITHHDTRGRETLNIKHQPNENQVIQSMAQEFGDWVSGRQPDFATSLANVLHTVSVVDAIKSSFASRQVQRPFLPLSTGVSGAAKNRSLSKAFTSRVAVASFCTPSFPNNRHKLFRLNTGASIPAVGLGTRRAERPGQVYEAVRIALGVGYRHIDTAQSSGNEHEIGQAIKDSGVPRNQVWITTKLDNRWHTRVEEALELSLGALGTDYVDLYLMHWPVSTSPNDSATQLNNWNFINTWEEMQKVRTHKVHNIGVSNFGITHLQRLLSHQSCKVVPAVNQIELHPYCPSRRILIYCNNRGIHCTAYSCLGSADSPLFEDPVVLDLSQRKGKSPQQILIMWGIQRSTSVVPKTVNPVRIKENIELDGWGLSGHDMDLLNGCTIRFKSCNDNWLPGRVFFGDND</sequence>
<dbReference type="PANTHER" id="PTHR11732">
    <property type="entry name" value="ALDO/KETO REDUCTASE"/>
    <property type="match status" value="1"/>
</dbReference>
<protein>
    <recommendedName>
        <fullName evidence="2">D-xylose reductase [NAD(P)H]</fullName>
        <ecNumber evidence="2">1.1.1.307</ecNumber>
    </recommendedName>
</protein>
<dbReference type="FunFam" id="3.20.20.100:FF:000002">
    <property type="entry name" value="2,5-diketo-D-gluconic acid reductase A"/>
    <property type="match status" value="1"/>
</dbReference>
<dbReference type="GO" id="GO:0000166">
    <property type="term" value="F:nucleotide binding"/>
    <property type="evidence" value="ECO:0007669"/>
    <property type="project" value="InterPro"/>
</dbReference>
<feature type="domain" description="Gfo/Idh/MocA-like oxidoreductase N-terminal" evidence="8">
    <location>
        <begin position="47"/>
        <end position="152"/>
    </location>
</feature>
<organism evidence="10 11">
    <name type="scientific">Aspergillus viridinutans</name>
    <dbReference type="NCBI Taxonomy" id="75553"/>
    <lineage>
        <taxon>Eukaryota</taxon>
        <taxon>Fungi</taxon>
        <taxon>Dikarya</taxon>
        <taxon>Ascomycota</taxon>
        <taxon>Pezizomycotina</taxon>
        <taxon>Eurotiomycetes</taxon>
        <taxon>Eurotiomycetidae</taxon>
        <taxon>Eurotiales</taxon>
        <taxon>Aspergillaceae</taxon>
        <taxon>Aspergillus</taxon>
        <taxon>Aspergillus subgen. Fumigati</taxon>
    </lineage>
</organism>
<dbReference type="Gene3D" id="3.20.20.100">
    <property type="entry name" value="NADP-dependent oxidoreductase domain"/>
    <property type="match status" value="1"/>
</dbReference>
<evidence type="ECO:0000256" key="1">
    <source>
        <dbReference type="ARBA" id="ARBA00010928"/>
    </source>
</evidence>
<comment type="similarity">
    <text evidence="1">Belongs to the Gfo/Idh/MocA family.</text>
</comment>